<dbReference type="InterPro" id="IPR011646">
    <property type="entry name" value="KAP_P-loop"/>
</dbReference>
<sequence>MEILNNVIDYVRSKNVTYALMITGEWGSGKTYFWKNKVTNKIKDLTIEGSVKESDIYTVLYITLNGIEKIEQLERNIYYEYFLQQYLSKDNKDGKKINHPLELTKMLFSIGNKVIDKYSGVDFLEQMSKLPHFQNLNNVVICFDDLERSKIKSYDIFAYLNKFVEHDNVKIIFLTNEEKFYKNENENDEEEISYKDYKEKIIGRTLQFRPNVQNIVQSNIEIFDGEYKQFLKIKK</sequence>
<dbReference type="SUPFAM" id="SSF52540">
    <property type="entry name" value="P-loop containing nucleoside triphosphate hydrolases"/>
    <property type="match status" value="1"/>
</dbReference>
<feature type="domain" description="KAP NTPase" evidence="1">
    <location>
        <begin position="4"/>
        <end position="219"/>
    </location>
</feature>
<gene>
    <name evidence="2" type="ORF">NDM98_08320</name>
</gene>
<dbReference type="Proteomes" id="UP001203665">
    <property type="component" value="Unassembled WGS sequence"/>
</dbReference>
<reference evidence="2" key="1">
    <citation type="submission" date="2022-06" db="EMBL/GenBank/DDBJ databases">
        <title>Alkalicoccobacillus porphyridii sp. nov., isolated from a marine red alga, Porphyridium purpureum and reclassification of Shouchella plakortidis and Shouchella gibsonii as Alkalicoccobacillus plakortidis comb. nov. and Alkalicoccobacillus gibsonii comb. nov.</title>
        <authorList>
            <person name="Kim K.H."/>
            <person name="Lee J.K."/>
            <person name="Han D.M."/>
            <person name="Baek J.H."/>
            <person name="Jeon C.O."/>
        </authorList>
    </citation>
    <scope>NUCLEOTIDE SEQUENCE</scope>
    <source>
        <strain evidence="2">DSM 19153</strain>
    </source>
</reference>
<evidence type="ECO:0000313" key="2">
    <source>
        <dbReference type="EMBL" id="MCM2675492.1"/>
    </source>
</evidence>
<name>A0ABT0XJU6_9BACI</name>
<evidence type="ECO:0000313" key="3">
    <source>
        <dbReference type="Proteomes" id="UP001203665"/>
    </source>
</evidence>
<keyword evidence="3" id="KW-1185">Reference proteome</keyword>
<dbReference type="Pfam" id="PF07693">
    <property type="entry name" value="KAP_NTPase"/>
    <property type="match status" value="1"/>
</dbReference>
<dbReference type="InterPro" id="IPR027417">
    <property type="entry name" value="P-loop_NTPase"/>
</dbReference>
<comment type="caution">
    <text evidence="2">The sequence shown here is derived from an EMBL/GenBank/DDBJ whole genome shotgun (WGS) entry which is preliminary data.</text>
</comment>
<dbReference type="RefSeq" id="WP_251606246.1">
    <property type="nucleotide sequence ID" value="NZ_JAMQJY010000001.1"/>
</dbReference>
<proteinExistence type="predicted"/>
<evidence type="ECO:0000259" key="1">
    <source>
        <dbReference type="Pfam" id="PF07693"/>
    </source>
</evidence>
<accession>A0ABT0XJU6</accession>
<protein>
    <submittedName>
        <fullName evidence="2">KAP family NTPase</fullName>
    </submittedName>
</protein>
<organism evidence="2 3">
    <name type="scientific">Alkalicoccobacillus plakortidis</name>
    <dbReference type="NCBI Taxonomy" id="444060"/>
    <lineage>
        <taxon>Bacteria</taxon>
        <taxon>Bacillati</taxon>
        <taxon>Bacillota</taxon>
        <taxon>Bacilli</taxon>
        <taxon>Bacillales</taxon>
        <taxon>Bacillaceae</taxon>
        <taxon>Alkalicoccobacillus</taxon>
    </lineage>
</organism>
<dbReference type="EMBL" id="JAMQJY010000001">
    <property type="protein sequence ID" value="MCM2675492.1"/>
    <property type="molecule type" value="Genomic_DNA"/>
</dbReference>
<dbReference type="Gene3D" id="3.40.50.300">
    <property type="entry name" value="P-loop containing nucleotide triphosphate hydrolases"/>
    <property type="match status" value="1"/>
</dbReference>